<accession>A0AAN8STN2</accession>
<keyword evidence="2" id="KW-1185">Reference proteome</keyword>
<name>A0AAN8STN2_SOLBU</name>
<dbReference type="Proteomes" id="UP001371456">
    <property type="component" value="Unassembled WGS sequence"/>
</dbReference>
<comment type="caution">
    <text evidence="1">The sequence shown here is derived from an EMBL/GenBank/DDBJ whole genome shotgun (WGS) entry which is preliminary data.</text>
</comment>
<evidence type="ECO:0000313" key="1">
    <source>
        <dbReference type="EMBL" id="KAK6772562.1"/>
    </source>
</evidence>
<organism evidence="1 2">
    <name type="scientific">Solanum bulbocastanum</name>
    <name type="common">Wild potato</name>
    <dbReference type="NCBI Taxonomy" id="147425"/>
    <lineage>
        <taxon>Eukaryota</taxon>
        <taxon>Viridiplantae</taxon>
        <taxon>Streptophyta</taxon>
        <taxon>Embryophyta</taxon>
        <taxon>Tracheophyta</taxon>
        <taxon>Spermatophyta</taxon>
        <taxon>Magnoliopsida</taxon>
        <taxon>eudicotyledons</taxon>
        <taxon>Gunneridae</taxon>
        <taxon>Pentapetalae</taxon>
        <taxon>asterids</taxon>
        <taxon>lamiids</taxon>
        <taxon>Solanales</taxon>
        <taxon>Solanaceae</taxon>
        <taxon>Solanoideae</taxon>
        <taxon>Solaneae</taxon>
        <taxon>Solanum</taxon>
    </lineage>
</organism>
<gene>
    <name evidence="1" type="ORF">RDI58_030180</name>
</gene>
<sequence>MRLLIGLLSLVDTGELPMVETTIYQ</sequence>
<reference evidence="1 2" key="1">
    <citation type="submission" date="2024-02" db="EMBL/GenBank/DDBJ databases">
        <title>de novo genome assembly of Solanum bulbocastanum strain 11H21.</title>
        <authorList>
            <person name="Hosaka A.J."/>
        </authorList>
    </citation>
    <scope>NUCLEOTIDE SEQUENCE [LARGE SCALE GENOMIC DNA]</scope>
    <source>
        <tissue evidence="1">Young leaves</tissue>
    </source>
</reference>
<evidence type="ECO:0000313" key="2">
    <source>
        <dbReference type="Proteomes" id="UP001371456"/>
    </source>
</evidence>
<protein>
    <submittedName>
        <fullName evidence="1">Uncharacterized protein</fullName>
    </submittedName>
</protein>
<dbReference type="EMBL" id="JBANQN010000040">
    <property type="protein sequence ID" value="KAK6772562.1"/>
    <property type="molecule type" value="Genomic_DNA"/>
</dbReference>
<proteinExistence type="predicted"/>
<dbReference type="AlphaFoldDB" id="A0AAN8STN2"/>